<dbReference type="Gene3D" id="3.40.1010.10">
    <property type="entry name" value="Cobalt-precorrin-4 Transmethylase, Domain 1"/>
    <property type="match status" value="1"/>
</dbReference>
<keyword evidence="4" id="KW-1185">Reference proteome</keyword>
<dbReference type="CDD" id="cd11723">
    <property type="entry name" value="YabN_N_like"/>
    <property type="match status" value="1"/>
</dbReference>
<dbReference type="GO" id="GO:0046061">
    <property type="term" value="P:dATP catabolic process"/>
    <property type="evidence" value="ECO:0007669"/>
    <property type="project" value="TreeGrafter"/>
</dbReference>
<dbReference type="GO" id="GO:0046047">
    <property type="term" value="P:TTP catabolic process"/>
    <property type="evidence" value="ECO:0007669"/>
    <property type="project" value="TreeGrafter"/>
</dbReference>
<dbReference type="SUPFAM" id="SSF53790">
    <property type="entry name" value="Tetrapyrrole methylase"/>
    <property type="match status" value="1"/>
</dbReference>
<dbReference type="Pfam" id="PF03819">
    <property type="entry name" value="MazG"/>
    <property type="match status" value="2"/>
</dbReference>
<dbReference type="CDD" id="cd11529">
    <property type="entry name" value="NTP-PPase_MazG_Cterm"/>
    <property type="match status" value="1"/>
</dbReference>
<dbReference type="InterPro" id="IPR000878">
    <property type="entry name" value="4pyrrol_Mease"/>
</dbReference>
<dbReference type="InterPro" id="IPR035013">
    <property type="entry name" value="YabN_N"/>
</dbReference>
<dbReference type="STRING" id="1385514.N782_16185"/>
<dbReference type="GO" id="GO:0046052">
    <property type="term" value="P:UTP catabolic process"/>
    <property type="evidence" value="ECO:0007669"/>
    <property type="project" value="TreeGrafter"/>
</dbReference>
<dbReference type="CDD" id="cd11528">
    <property type="entry name" value="NTP-PPase_MazG_Nterm"/>
    <property type="match status" value="1"/>
</dbReference>
<proteinExistence type="predicted"/>
<dbReference type="FunFam" id="1.10.287.1080:FF:000003">
    <property type="entry name" value="Nucleoside triphosphate pyrophosphohydrolase"/>
    <property type="match status" value="1"/>
</dbReference>
<dbReference type="NCBIfam" id="TIGR00444">
    <property type="entry name" value="mazG"/>
    <property type="match status" value="1"/>
</dbReference>
<feature type="domain" description="NTP pyrophosphohydrolase MazG-like" evidence="2">
    <location>
        <begin position="255"/>
        <end position="328"/>
    </location>
</feature>
<dbReference type="Pfam" id="PF00590">
    <property type="entry name" value="TP_methylase"/>
    <property type="match status" value="1"/>
</dbReference>
<dbReference type="GO" id="GO:0006203">
    <property type="term" value="P:dGTP catabolic process"/>
    <property type="evidence" value="ECO:0007669"/>
    <property type="project" value="TreeGrafter"/>
</dbReference>
<name>A0A0A2T8L8_9BACI</name>
<dbReference type="FunFam" id="1.10.287.1080:FF:000001">
    <property type="entry name" value="Nucleoside triphosphate pyrophosphohydrolase"/>
    <property type="match status" value="1"/>
</dbReference>
<dbReference type="GO" id="GO:0006950">
    <property type="term" value="P:response to stress"/>
    <property type="evidence" value="ECO:0007669"/>
    <property type="project" value="UniProtKB-ARBA"/>
</dbReference>
<dbReference type="InterPro" id="IPR011551">
    <property type="entry name" value="NTP_PyrPHydrolase_MazG"/>
</dbReference>
<dbReference type="PANTHER" id="PTHR30522:SF0">
    <property type="entry name" value="NUCLEOSIDE TRIPHOSPHATE PYROPHOSPHOHYDROLASE"/>
    <property type="match status" value="1"/>
</dbReference>
<evidence type="ECO:0000259" key="1">
    <source>
        <dbReference type="Pfam" id="PF00590"/>
    </source>
</evidence>
<dbReference type="OrthoDB" id="9808939at2"/>
<dbReference type="AlphaFoldDB" id="A0A0A2T8L8"/>
<dbReference type="InterPro" id="IPR048015">
    <property type="entry name" value="NTP-PPase_MazG-like_N"/>
</dbReference>
<evidence type="ECO:0000313" key="4">
    <source>
        <dbReference type="Proteomes" id="UP000030147"/>
    </source>
</evidence>
<dbReference type="InterPro" id="IPR004518">
    <property type="entry name" value="MazG-like_dom"/>
</dbReference>
<dbReference type="InterPro" id="IPR014777">
    <property type="entry name" value="4pyrrole_Mease_sub1"/>
</dbReference>
<evidence type="ECO:0008006" key="5">
    <source>
        <dbReference type="Google" id="ProtNLM"/>
    </source>
</evidence>
<dbReference type="Gene3D" id="1.10.287.1080">
    <property type="entry name" value="MazG-like"/>
    <property type="match status" value="2"/>
</dbReference>
<dbReference type="RefSeq" id="WP_036821783.1">
    <property type="nucleotide sequence ID" value="NZ_AVBF01000046.1"/>
</dbReference>
<feature type="domain" description="Tetrapyrrole methylase" evidence="1">
    <location>
        <begin position="4"/>
        <end position="207"/>
    </location>
</feature>
<dbReference type="EMBL" id="AVBF01000046">
    <property type="protein sequence ID" value="KGP71839.1"/>
    <property type="molecule type" value="Genomic_DNA"/>
</dbReference>
<evidence type="ECO:0000313" key="3">
    <source>
        <dbReference type="EMBL" id="KGP71839.1"/>
    </source>
</evidence>
<evidence type="ECO:0000259" key="2">
    <source>
        <dbReference type="Pfam" id="PF03819"/>
    </source>
</evidence>
<dbReference type="GO" id="GO:0008168">
    <property type="term" value="F:methyltransferase activity"/>
    <property type="evidence" value="ECO:0007669"/>
    <property type="project" value="InterPro"/>
</dbReference>
<gene>
    <name evidence="3" type="ORF">N782_16185</name>
</gene>
<comment type="caution">
    <text evidence="3">The sequence shown here is derived from an EMBL/GenBank/DDBJ whole genome shotgun (WGS) entry which is preliminary data.</text>
</comment>
<dbReference type="NCBIfam" id="NF007113">
    <property type="entry name" value="PRK09562.1"/>
    <property type="match status" value="1"/>
</dbReference>
<dbReference type="PANTHER" id="PTHR30522">
    <property type="entry name" value="NUCLEOSIDE TRIPHOSPHATE PYROPHOSPHOHYDROLASE"/>
    <property type="match status" value="1"/>
</dbReference>
<organism evidence="3 4">
    <name type="scientific">Pontibacillus yanchengensis Y32</name>
    <dbReference type="NCBI Taxonomy" id="1385514"/>
    <lineage>
        <taxon>Bacteria</taxon>
        <taxon>Bacillati</taxon>
        <taxon>Bacillota</taxon>
        <taxon>Bacilli</taxon>
        <taxon>Bacillales</taxon>
        <taxon>Bacillaceae</taxon>
        <taxon>Pontibacillus</taxon>
    </lineage>
</organism>
<dbReference type="PIRSF" id="PIRSF002845">
    <property type="entry name" value="Ttrprl_mtas_MazG"/>
    <property type="match status" value="1"/>
</dbReference>
<dbReference type="SUPFAM" id="SSF101386">
    <property type="entry name" value="all-alpha NTP pyrophosphatases"/>
    <property type="match status" value="2"/>
</dbReference>
<dbReference type="InterPro" id="IPR048011">
    <property type="entry name" value="NTP-PPase_MazG-like_C"/>
</dbReference>
<dbReference type="eggNOG" id="COG3956">
    <property type="taxonomic scope" value="Bacteria"/>
</dbReference>
<dbReference type="GO" id="GO:0046081">
    <property type="term" value="P:dUTP catabolic process"/>
    <property type="evidence" value="ECO:0007669"/>
    <property type="project" value="TreeGrafter"/>
</dbReference>
<dbReference type="GO" id="GO:0046076">
    <property type="term" value="P:dTTP catabolic process"/>
    <property type="evidence" value="ECO:0007669"/>
    <property type="project" value="TreeGrafter"/>
</dbReference>
<accession>A0A0A2T8L8</accession>
<dbReference type="InterPro" id="IPR024180">
    <property type="entry name" value="Tetrapyrrole_Mease/MazG_pred"/>
</dbReference>
<dbReference type="Proteomes" id="UP000030147">
    <property type="component" value="Unassembled WGS sequence"/>
</dbReference>
<protein>
    <recommendedName>
        <fullName evidence="5">MazG family protein</fullName>
    </recommendedName>
</protein>
<sequence length="489" mass="56247">MTTINVLGLGAGDINQLPLGIYRKIINHRGTVYARTLDHPVMDELQDEGVAFHSFDSLYESHDEFEDVYAHIVQQLMVNAKEGEEVLYTVPGHPMLAERTIQLLLHQQEKGNVTVKIQGGTSFLDDLFTSLHIDPIEGFQFVDATDFTRNAITYKQHTIFCQVYDEMIASHLKVELMEDLPHDHPVYIVEAAGSTQEHIQQVPLVELDREFTLSNLTSVYLAPVSDDMLNHKFFRLRDVIATLRGPEGCPWDKKQTHESLRPYLIEEAYEFLQAVEDEDDEGMIEELGDVLLQIMLHSQIGEDEGFFSVDDVILSITEKMIRRHPHVFGDKQLDTAEEVVGSWDEIKQKEKGEERPSAIDGVVTTLPGLMRAQELQKKAKKVGFDWNEPEPMWEKVEEEIHEFKESVEKLSAPEQEGELGDILFAIVNLARFYKINPELAVQRTNGKFESRFKEMEQQIEQQDKIMNDMSLDELDQYWVLAKQKERSDE</sequence>
<dbReference type="GO" id="GO:0047429">
    <property type="term" value="F:nucleoside triphosphate diphosphatase activity"/>
    <property type="evidence" value="ECO:0007669"/>
    <property type="project" value="InterPro"/>
</dbReference>
<dbReference type="FunFam" id="3.40.1010.10:FF:000008">
    <property type="entry name" value="Similar to nucleoside triphosphate pyrophosphohydrolase, MazG"/>
    <property type="match status" value="1"/>
</dbReference>
<reference evidence="3 4" key="1">
    <citation type="journal article" date="2015" name="Stand. Genomic Sci.">
        <title>High quality draft genome sequence of the moderately halophilic bacterium Pontibacillus yanchengensis Y32(T) and comparison among Pontibacillus genomes.</title>
        <authorList>
            <person name="Huang J."/>
            <person name="Qiao Z.X."/>
            <person name="Tang J.W."/>
            <person name="Wang G."/>
        </authorList>
    </citation>
    <scope>NUCLEOTIDE SEQUENCE [LARGE SCALE GENOMIC DNA]</scope>
    <source>
        <strain evidence="3 4">Y32</strain>
    </source>
</reference>
<dbReference type="InterPro" id="IPR035996">
    <property type="entry name" value="4pyrrol_Methylase_sf"/>
</dbReference>
<feature type="domain" description="NTP pyrophosphohydrolase MazG-like" evidence="2">
    <location>
        <begin position="390"/>
        <end position="453"/>
    </location>
</feature>